<dbReference type="SMART" id="SM00856">
    <property type="entry name" value="PMEI"/>
    <property type="match status" value="1"/>
</dbReference>
<evidence type="ECO:0000256" key="5">
    <source>
        <dbReference type="ARBA" id="ARBA00022512"/>
    </source>
</evidence>
<evidence type="ECO:0000259" key="10">
    <source>
        <dbReference type="SMART" id="SM00856"/>
    </source>
</evidence>
<keyword evidence="7 9" id="KW-0063">Aspartyl esterase</keyword>
<evidence type="ECO:0000313" key="11">
    <source>
        <dbReference type="EMBL" id="KAK9945709.1"/>
    </source>
</evidence>
<evidence type="ECO:0000256" key="1">
    <source>
        <dbReference type="ARBA" id="ARBA00004191"/>
    </source>
</evidence>
<reference evidence="11 12" key="1">
    <citation type="journal article" date="2023" name="G3 (Bethesda)">
        <title>A chromosome-length genome assembly and annotation of blackberry (Rubus argutus, cv. 'Hillquist').</title>
        <authorList>
            <person name="Bruna T."/>
            <person name="Aryal R."/>
            <person name="Dudchenko O."/>
            <person name="Sargent D.J."/>
            <person name="Mead D."/>
            <person name="Buti M."/>
            <person name="Cavallini A."/>
            <person name="Hytonen T."/>
            <person name="Andres J."/>
            <person name="Pham M."/>
            <person name="Weisz D."/>
            <person name="Mascagni F."/>
            <person name="Usai G."/>
            <person name="Natali L."/>
            <person name="Bassil N."/>
            <person name="Fernandez G.E."/>
            <person name="Lomsadze A."/>
            <person name="Armour M."/>
            <person name="Olukolu B."/>
            <person name="Poorten T."/>
            <person name="Britton C."/>
            <person name="Davik J."/>
            <person name="Ashrafi H."/>
            <person name="Aiden E.L."/>
            <person name="Borodovsky M."/>
            <person name="Worthington M."/>
        </authorList>
    </citation>
    <scope>NUCLEOTIDE SEQUENCE [LARGE SCALE GENOMIC DNA]</scope>
    <source>
        <strain evidence="11">PI 553951</strain>
    </source>
</reference>
<evidence type="ECO:0000256" key="6">
    <source>
        <dbReference type="ARBA" id="ARBA00022801"/>
    </source>
</evidence>
<dbReference type="InterPro" id="IPR012334">
    <property type="entry name" value="Pectin_lyas_fold"/>
</dbReference>
<dbReference type="NCBIfam" id="TIGR01614">
    <property type="entry name" value="PME_inhib"/>
    <property type="match status" value="1"/>
</dbReference>
<dbReference type="GO" id="GO:0030599">
    <property type="term" value="F:pectinesterase activity"/>
    <property type="evidence" value="ECO:0007669"/>
    <property type="project" value="UniProtKB-UniRule"/>
</dbReference>
<dbReference type="SUPFAM" id="SSF101148">
    <property type="entry name" value="Plant invertase/pectin methylesterase inhibitor"/>
    <property type="match status" value="1"/>
</dbReference>
<gene>
    <name evidence="11" type="ORF">M0R45_011208</name>
</gene>
<keyword evidence="12" id="KW-1185">Reference proteome</keyword>
<dbReference type="InterPro" id="IPR035513">
    <property type="entry name" value="Invertase/methylesterase_inhib"/>
</dbReference>
<dbReference type="FunFam" id="2.160.20.10:FF:000001">
    <property type="entry name" value="Pectinesterase"/>
    <property type="match status" value="1"/>
</dbReference>
<dbReference type="InterPro" id="IPR011050">
    <property type="entry name" value="Pectin_lyase_fold/virulence"/>
</dbReference>
<dbReference type="GO" id="GO:0045490">
    <property type="term" value="P:pectin catabolic process"/>
    <property type="evidence" value="ECO:0007669"/>
    <property type="project" value="UniProtKB-UniRule"/>
</dbReference>
<dbReference type="SUPFAM" id="SSF51126">
    <property type="entry name" value="Pectin lyase-like"/>
    <property type="match status" value="1"/>
</dbReference>
<keyword evidence="5" id="KW-0964">Secreted</keyword>
<evidence type="ECO:0000256" key="4">
    <source>
        <dbReference type="ARBA" id="ARBA00007786"/>
    </source>
</evidence>
<protein>
    <recommendedName>
        <fullName evidence="9">Pectinesterase</fullName>
        <ecNumber evidence="9">3.1.1.11</ecNumber>
    </recommendedName>
</protein>
<dbReference type="GO" id="GO:0042545">
    <property type="term" value="P:cell wall modification"/>
    <property type="evidence" value="ECO:0007669"/>
    <property type="project" value="UniProtKB-UniRule"/>
</dbReference>
<comment type="catalytic activity">
    <reaction evidence="9">
        <text>[(1-&gt;4)-alpha-D-galacturonosyl methyl ester](n) + n H2O = [(1-&gt;4)-alpha-D-galacturonosyl](n) + n methanol + n H(+)</text>
        <dbReference type="Rhea" id="RHEA:22380"/>
        <dbReference type="Rhea" id="RHEA-COMP:14570"/>
        <dbReference type="Rhea" id="RHEA-COMP:14573"/>
        <dbReference type="ChEBI" id="CHEBI:15377"/>
        <dbReference type="ChEBI" id="CHEBI:15378"/>
        <dbReference type="ChEBI" id="CHEBI:17790"/>
        <dbReference type="ChEBI" id="CHEBI:140522"/>
        <dbReference type="ChEBI" id="CHEBI:140523"/>
        <dbReference type="EC" id="3.1.1.11"/>
    </reaction>
</comment>
<feature type="active site" evidence="8">
    <location>
        <position position="394"/>
    </location>
</feature>
<dbReference type="AlphaFoldDB" id="A0AAW1Y9N0"/>
<dbReference type="InterPro" id="IPR000070">
    <property type="entry name" value="Pectinesterase_cat"/>
</dbReference>
<dbReference type="EMBL" id="JBEDUW010000002">
    <property type="protein sequence ID" value="KAK9945709.1"/>
    <property type="molecule type" value="Genomic_DNA"/>
</dbReference>
<dbReference type="InterPro" id="IPR006501">
    <property type="entry name" value="Pectinesterase_inhib_dom"/>
</dbReference>
<dbReference type="EC" id="3.1.1.11" evidence="9"/>
<comment type="pathway">
    <text evidence="2 9">Glycan metabolism; pectin degradation; 2-dehydro-3-deoxy-D-gluconate from pectin: step 1/5.</text>
</comment>
<dbReference type="Pfam" id="PF01095">
    <property type="entry name" value="Pectinesterase"/>
    <property type="match status" value="1"/>
</dbReference>
<evidence type="ECO:0000256" key="8">
    <source>
        <dbReference type="PROSITE-ProRule" id="PRU10040"/>
    </source>
</evidence>
<evidence type="ECO:0000256" key="2">
    <source>
        <dbReference type="ARBA" id="ARBA00005184"/>
    </source>
</evidence>
<dbReference type="CDD" id="cd15798">
    <property type="entry name" value="PMEI-like_3"/>
    <property type="match status" value="1"/>
</dbReference>
<evidence type="ECO:0000256" key="9">
    <source>
        <dbReference type="RuleBase" id="RU000589"/>
    </source>
</evidence>
<keyword evidence="5" id="KW-0134">Cell wall</keyword>
<dbReference type="Gene3D" id="1.20.140.40">
    <property type="entry name" value="Invertase/pectin methylesterase inhibitor family protein"/>
    <property type="match status" value="1"/>
</dbReference>
<dbReference type="PROSITE" id="PS00503">
    <property type="entry name" value="PECTINESTERASE_2"/>
    <property type="match status" value="1"/>
</dbReference>
<keyword evidence="6 9" id="KW-0378">Hydrolase</keyword>
<dbReference type="GO" id="GO:0004857">
    <property type="term" value="F:enzyme inhibitor activity"/>
    <property type="evidence" value="ECO:0007669"/>
    <property type="project" value="InterPro"/>
</dbReference>
<feature type="domain" description="Pectinesterase inhibitor" evidence="10">
    <location>
        <begin position="47"/>
        <end position="204"/>
    </location>
</feature>
<accession>A0AAW1Y9N0</accession>
<dbReference type="PANTHER" id="PTHR31707">
    <property type="entry name" value="PECTINESTERASE"/>
    <property type="match status" value="1"/>
</dbReference>
<evidence type="ECO:0000256" key="3">
    <source>
        <dbReference type="ARBA" id="ARBA00006027"/>
    </source>
</evidence>
<evidence type="ECO:0000313" key="12">
    <source>
        <dbReference type="Proteomes" id="UP001457282"/>
    </source>
</evidence>
<comment type="similarity">
    <text evidence="4">In the C-terminal section; belongs to the pectinesterase family.</text>
</comment>
<evidence type="ECO:0000256" key="7">
    <source>
        <dbReference type="ARBA" id="ARBA00023085"/>
    </source>
</evidence>
<dbReference type="Pfam" id="PF04043">
    <property type="entry name" value="PMEI"/>
    <property type="match status" value="1"/>
</dbReference>
<comment type="subcellular location">
    <subcellularLocation>
        <location evidence="1">Secreted</location>
        <location evidence="1">Cell wall</location>
    </subcellularLocation>
</comment>
<comment type="similarity">
    <text evidence="3">In the N-terminal section; belongs to the PMEI family.</text>
</comment>
<dbReference type="Gene3D" id="2.160.20.10">
    <property type="entry name" value="Single-stranded right-handed beta-helix, Pectin lyase-like"/>
    <property type="match status" value="1"/>
</dbReference>
<dbReference type="Proteomes" id="UP001457282">
    <property type="component" value="Unassembled WGS sequence"/>
</dbReference>
<name>A0AAW1Y9N0_RUBAR</name>
<organism evidence="11 12">
    <name type="scientific">Rubus argutus</name>
    <name type="common">Southern blackberry</name>
    <dbReference type="NCBI Taxonomy" id="59490"/>
    <lineage>
        <taxon>Eukaryota</taxon>
        <taxon>Viridiplantae</taxon>
        <taxon>Streptophyta</taxon>
        <taxon>Embryophyta</taxon>
        <taxon>Tracheophyta</taxon>
        <taxon>Spermatophyta</taxon>
        <taxon>Magnoliopsida</taxon>
        <taxon>eudicotyledons</taxon>
        <taxon>Gunneridae</taxon>
        <taxon>Pentapetalae</taxon>
        <taxon>rosids</taxon>
        <taxon>fabids</taxon>
        <taxon>Rosales</taxon>
        <taxon>Rosaceae</taxon>
        <taxon>Rosoideae</taxon>
        <taxon>Rosoideae incertae sedis</taxon>
        <taxon>Rubus</taxon>
    </lineage>
</organism>
<proteinExistence type="inferred from homology"/>
<sequence length="557" mass="61517">MYSLRRRTKLLLSLLPTSVFILILVYSQTHFTNSPKPTKEFTIHVQKHNQVAHSTCQDTLYKDLCVSTLSSFPDLSSKSVPEIISSTVNKTMYEVIASYSNCTGIKKQTKNKLGATQQRALDDCLELFDNTIAELKAVMSDLRSEKSSPAKHYNHLRTLLSAAMTNQYTCLEGFDSSNEGKALKNEMESRLRTTCKHVSNALAMLKKIPGIVDEYGPMKKGFPTWVGSKARKLLQTSSANQTKYNLVVAKDGTGDFTTITDAVAAAPNSSATRFVIYIKAGAYFENVEVVSKKTNLMFLGDGIGKTVVKASRNVVDGWTTFRSATVAVVGGGFIAKGITFENAAGPSKHQAVALRSGSDLSAFYQCSFVGYQDTLYVHSLRQFYRECDVYGTVDFIFGNAAVVLQNCNLYARKPNANQKNIFTAQGREDPNQNTGISILNCKVTAASDLIPVKSSFKTYLGRPWKEYSRTVYLKSNIDDVVDPAGWLEWNGTFALSTLYYGEYLNRGTGSNTSARVTWPGYRVINSSTEASQFTVGPFIQGNEWLNSTGFPYYVGLT</sequence>
<dbReference type="InterPro" id="IPR033131">
    <property type="entry name" value="Pectinesterase_Asp_AS"/>
</dbReference>
<comment type="caution">
    <text evidence="11">The sequence shown here is derived from an EMBL/GenBank/DDBJ whole genome shotgun (WGS) entry which is preliminary data.</text>
</comment>